<proteinExistence type="predicted"/>
<name>A0A1Y2E0D4_9PEZI</name>
<keyword evidence="1" id="KW-0732">Signal</keyword>
<gene>
    <name evidence="2" type="ORF">BCR38DRAFT_188916</name>
</gene>
<evidence type="ECO:0000313" key="3">
    <source>
        <dbReference type="Proteomes" id="UP000193689"/>
    </source>
</evidence>
<dbReference type="GeneID" id="63770198"/>
<evidence type="ECO:0000256" key="1">
    <source>
        <dbReference type="SAM" id="SignalP"/>
    </source>
</evidence>
<dbReference type="OrthoDB" id="10463616at2759"/>
<feature type="chain" id="PRO_5012440711" description="Secreted protein" evidence="1">
    <location>
        <begin position="24"/>
        <end position="89"/>
    </location>
</feature>
<accession>A0A1Y2E0D4</accession>
<protein>
    <recommendedName>
        <fullName evidence="4">Secreted protein</fullName>
    </recommendedName>
</protein>
<dbReference type="PROSITE" id="PS51257">
    <property type="entry name" value="PROKAR_LIPOPROTEIN"/>
    <property type="match status" value="1"/>
</dbReference>
<comment type="caution">
    <text evidence="2">The sequence shown here is derived from an EMBL/GenBank/DDBJ whole genome shotgun (WGS) entry which is preliminary data.</text>
</comment>
<dbReference type="InParanoid" id="A0A1Y2E0D4"/>
<dbReference type="Proteomes" id="UP000193689">
    <property type="component" value="Unassembled WGS sequence"/>
</dbReference>
<dbReference type="EMBL" id="MCFJ01000006">
    <property type="protein sequence ID" value="ORY64992.1"/>
    <property type="molecule type" value="Genomic_DNA"/>
</dbReference>
<evidence type="ECO:0008006" key="4">
    <source>
        <dbReference type="Google" id="ProtNLM"/>
    </source>
</evidence>
<reference evidence="2 3" key="1">
    <citation type="submission" date="2016-07" db="EMBL/GenBank/DDBJ databases">
        <title>Pervasive Adenine N6-methylation of Active Genes in Fungi.</title>
        <authorList>
            <consortium name="DOE Joint Genome Institute"/>
            <person name="Mondo S.J."/>
            <person name="Dannebaum R.O."/>
            <person name="Kuo R.C."/>
            <person name="Labutti K."/>
            <person name="Haridas S."/>
            <person name="Kuo A."/>
            <person name="Salamov A."/>
            <person name="Ahrendt S.R."/>
            <person name="Lipzen A."/>
            <person name="Sullivan W."/>
            <person name="Andreopoulos W.B."/>
            <person name="Clum A."/>
            <person name="Lindquist E."/>
            <person name="Daum C."/>
            <person name="Ramamoorthy G.K."/>
            <person name="Gryganskyi A."/>
            <person name="Culley D."/>
            <person name="Magnuson J.K."/>
            <person name="James T.Y."/>
            <person name="O'Malley M.A."/>
            <person name="Stajich J.E."/>
            <person name="Spatafora J.W."/>
            <person name="Visel A."/>
            <person name="Grigoriev I.V."/>
        </authorList>
    </citation>
    <scope>NUCLEOTIDE SEQUENCE [LARGE SCALE GENOMIC DNA]</scope>
    <source>
        <strain evidence="2 3">CBS 129021</strain>
    </source>
</reference>
<dbReference type="RefSeq" id="XP_040716144.1">
    <property type="nucleotide sequence ID" value="XM_040853986.1"/>
</dbReference>
<keyword evidence="3" id="KW-1185">Reference proteome</keyword>
<dbReference type="AlphaFoldDB" id="A0A1Y2E0D4"/>
<evidence type="ECO:0000313" key="2">
    <source>
        <dbReference type="EMBL" id="ORY64992.1"/>
    </source>
</evidence>
<sequence length="89" mass="9750">MFSAARSAHSMIWRCIWTTMSGTILVSTSCHFPPPSCSSTSLSILCEASVLGSFAAVVETMRRATLSVDEAILVRSRLNLLGKQSEHRY</sequence>
<organism evidence="2 3">
    <name type="scientific">Pseudomassariella vexata</name>
    <dbReference type="NCBI Taxonomy" id="1141098"/>
    <lineage>
        <taxon>Eukaryota</taxon>
        <taxon>Fungi</taxon>
        <taxon>Dikarya</taxon>
        <taxon>Ascomycota</taxon>
        <taxon>Pezizomycotina</taxon>
        <taxon>Sordariomycetes</taxon>
        <taxon>Xylariomycetidae</taxon>
        <taxon>Amphisphaeriales</taxon>
        <taxon>Pseudomassariaceae</taxon>
        <taxon>Pseudomassariella</taxon>
    </lineage>
</organism>
<feature type="signal peptide" evidence="1">
    <location>
        <begin position="1"/>
        <end position="23"/>
    </location>
</feature>